<feature type="coiled-coil region" evidence="1">
    <location>
        <begin position="568"/>
        <end position="640"/>
    </location>
</feature>
<dbReference type="RefSeq" id="WP_021819759.1">
    <property type="nucleotide sequence ID" value="NZ_AVBC01000039.1"/>
</dbReference>
<dbReference type="InterPro" id="IPR037291">
    <property type="entry name" value="DUF4139"/>
</dbReference>
<dbReference type="KEGG" id="hhu:AR456_02500"/>
<dbReference type="PATRIC" id="fig|1178482.3.peg.2809"/>
<dbReference type="STRING" id="1178482.AR456_02500"/>
<keyword evidence="4" id="KW-1185">Reference proteome</keyword>
<evidence type="ECO:0000313" key="4">
    <source>
        <dbReference type="Proteomes" id="UP000019113"/>
    </source>
</evidence>
<dbReference type="InterPro" id="IPR011935">
    <property type="entry name" value="CHP02231"/>
</dbReference>
<name>W1N426_9GAMM</name>
<proteinExistence type="predicted"/>
<gene>
    <name evidence="3" type="ORF">BJB45_00945</name>
</gene>
<evidence type="ECO:0000259" key="2">
    <source>
        <dbReference type="Pfam" id="PF13598"/>
    </source>
</evidence>
<reference evidence="3 4" key="1">
    <citation type="submission" date="2013-08" db="EMBL/GenBank/DDBJ databases">
        <title>draft genome of Halomonas huanghegensis, strain BJGMM-B45T.</title>
        <authorList>
            <person name="Miao C."/>
            <person name="Wan Y."/>
            <person name="Jin W."/>
        </authorList>
    </citation>
    <scope>NUCLEOTIDE SEQUENCE [LARGE SCALE GENOMIC DNA]</scope>
    <source>
        <strain evidence="3 4">BJGMM-B45</strain>
    </source>
</reference>
<evidence type="ECO:0000313" key="3">
    <source>
        <dbReference type="EMBL" id="ERL49715.1"/>
    </source>
</evidence>
<organism evidence="3 4">
    <name type="scientific">Halomonas huangheensis</name>
    <dbReference type="NCBI Taxonomy" id="1178482"/>
    <lineage>
        <taxon>Bacteria</taxon>
        <taxon>Pseudomonadati</taxon>
        <taxon>Pseudomonadota</taxon>
        <taxon>Gammaproteobacteria</taxon>
        <taxon>Oceanospirillales</taxon>
        <taxon>Halomonadaceae</taxon>
        <taxon>Halomonas</taxon>
    </lineage>
</organism>
<dbReference type="PANTHER" id="PTHR31005:SF8">
    <property type="entry name" value="DUF4139 DOMAIN-CONTAINING PROTEIN"/>
    <property type="match status" value="1"/>
</dbReference>
<dbReference type="AlphaFoldDB" id="W1N426"/>
<protein>
    <recommendedName>
        <fullName evidence="2">DUF4139 domain-containing protein</fullName>
    </recommendedName>
</protein>
<dbReference type="PANTHER" id="PTHR31005">
    <property type="entry name" value="DUF4139 DOMAIN-CONTAINING PROTEIN"/>
    <property type="match status" value="1"/>
</dbReference>
<dbReference type="EMBL" id="AVBC01000039">
    <property type="protein sequence ID" value="ERL49715.1"/>
    <property type="molecule type" value="Genomic_DNA"/>
</dbReference>
<dbReference type="Proteomes" id="UP000019113">
    <property type="component" value="Unassembled WGS sequence"/>
</dbReference>
<dbReference type="Pfam" id="PF13598">
    <property type="entry name" value="DUF4139"/>
    <property type="match status" value="1"/>
</dbReference>
<feature type="domain" description="DUF4139" evidence="2">
    <location>
        <begin position="210"/>
        <end position="492"/>
    </location>
</feature>
<keyword evidence="1" id="KW-0175">Coiled coil</keyword>
<comment type="caution">
    <text evidence="3">The sequence shown here is derived from an EMBL/GenBank/DDBJ whole genome shotgun (WGS) entry which is preliminary data.</text>
</comment>
<sequence length="664" mass="72087">MAVILPSSLLSPAWATESPIDSHIDSITLSRGGLAEIHRSAPVDANRELHLEIPLEQVDDILKSLVVQDPQGSVESMTLDGLAPVEETFRRLPFSPDQLTSLPALLATLQGIQVRASSGGRSLEGSVLGVSEQAMTVDDGGNVVSEPILSLMNTDGQMEVMRLGSDSVVEILDQSMRERVAEAARVSGRGRSDELRDIAIRLGGTGERNVSLSYVVSAPVWKSAYRLVIDEQDSKARLQAWAVVENTSGEDWNNVSLTLSSGAPVTLTQRLHQRYRHQREEIPVMVGASEAPRPDNASQMSVDNHQFQAQRLSKGMAADMALAESAPAPMSMASAGQNTETDESLTQASYRLPQPIDLAADRTLAVPFVDSEVPAQWLSLFQPDSGSSHPVAAIRLSNDTDVSLPAGILTVYGQDDGYIGDAQLTGLPNGESRMVSFAADRKVEISSEAQTEDESRIAIVDDTLHATRTERQTTTYTIKGAADAPRTIVIEHPRQPGWDFTSPQLDTTTPNYYRLKLDIEAGAEDEATAVMERSNVEVIALTDIDSGSLYAWSGSAVDADTGSHLTRLAELKRLASQAQQTLDQTRSQIQQAESGQARVRDNLAAVPADSELGQRYLSMLEEQEDQIAQLNDDQQRALATLRERQTAVEDFIRQLSGRSTRGKL</sequence>
<dbReference type="eggNOG" id="COG5316">
    <property type="taxonomic scope" value="Bacteria"/>
</dbReference>
<evidence type="ECO:0000256" key="1">
    <source>
        <dbReference type="SAM" id="Coils"/>
    </source>
</evidence>
<accession>W1N426</accession>